<comment type="caution">
    <text evidence="12">The sequence shown here is derived from an EMBL/GenBank/DDBJ whole genome shotgun (WGS) entry which is preliminary data.</text>
</comment>
<evidence type="ECO:0000259" key="11">
    <source>
        <dbReference type="Pfam" id="PF10497"/>
    </source>
</evidence>
<dbReference type="InterPro" id="IPR040221">
    <property type="entry name" value="CDCA7/CDA7L"/>
</dbReference>
<comment type="subcellular location">
    <subcellularLocation>
        <location evidence="2">Cytoplasm</location>
    </subcellularLocation>
    <subcellularLocation>
        <location evidence="1">Nucleus</location>
    </subcellularLocation>
</comment>
<dbReference type="GO" id="GO:0005737">
    <property type="term" value="C:cytoplasm"/>
    <property type="evidence" value="ECO:0007669"/>
    <property type="project" value="UniProtKB-SubCell"/>
</dbReference>
<dbReference type="EMBL" id="JAMSHJ010000002">
    <property type="protein sequence ID" value="KAI5439174.1"/>
    <property type="molecule type" value="Genomic_DNA"/>
</dbReference>
<keyword evidence="4" id="KW-1017">Isopeptide bond</keyword>
<evidence type="ECO:0000313" key="12">
    <source>
        <dbReference type="EMBL" id="KAI5439174.1"/>
    </source>
</evidence>
<dbReference type="Gramene" id="Psat02G0481400-T1">
    <property type="protein sequence ID" value="KAI5439174.1"/>
    <property type="gene ID" value="KIW84_024814"/>
</dbReference>
<dbReference type="GO" id="GO:0006355">
    <property type="term" value="P:regulation of DNA-templated transcription"/>
    <property type="evidence" value="ECO:0007669"/>
    <property type="project" value="InterPro"/>
</dbReference>
<evidence type="ECO:0000256" key="9">
    <source>
        <dbReference type="ARBA" id="ARBA00023242"/>
    </source>
</evidence>
<evidence type="ECO:0000256" key="3">
    <source>
        <dbReference type="ARBA" id="ARBA00022490"/>
    </source>
</evidence>
<feature type="region of interest" description="Disordered" evidence="10">
    <location>
        <begin position="89"/>
        <end position="122"/>
    </location>
</feature>
<evidence type="ECO:0000256" key="7">
    <source>
        <dbReference type="ARBA" id="ARBA00023015"/>
    </source>
</evidence>
<proteinExistence type="predicted"/>
<keyword evidence="7" id="KW-0805">Transcription regulation</keyword>
<evidence type="ECO:0000256" key="1">
    <source>
        <dbReference type="ARBA" id="ARBA00004123"/>
    </source>
</evidence>
<organism evidence="12 13">
    <name type="scientific">Pisum sativum</name>
    <name type="common">Garden pea</name>
    <name type="synonym">Lathyrus oleraceus</name>
    <dbReference type="NCBI Taxonomy" id="3888"/>
    <lineage>
        <taxon>Eukaryota</taxon>
        <taxon>Viridiplantae</taxon>
        <taxon>Streptophyta</taxon>
        <taxon>Embryophyta</taxon>
        <taxon>Tracheophyta</taxon>
        <taxon>Spermatophyta</taxon>
        <taxon>Magnoliopsida</taxon>
        <taxon>eudicotyledons</taxon>
        <taxon>Gunneridae</taxon>
        <taxon>Pentapetalae</taxon>
        <taxon>rosids</taxon>
        <taxon>fabids</taxon>
        <taxon>Fabales</taxon>
        <taxon>Fabaceae</taxon>
        <taxon>Papilionoideae</taxon>
        <taxon>50 kb inversion clade</taxon>
        <taxon>NPAAA clade</taxon>
        <taxon>Hologalegina</taxon>
        <taxon>IRL clade</taxon>
        <taxon>Fabeae</taxon>
        <taxon>Lathyrus</taxon>
    </lineage>
</organism>
<dbReference type="PANTHER" id="PTHR31169:SF23">
    <property type="entry name" value="OS03G0572250 PROTEIN"/>
    <property type="match status" value="1"/>
</dbReference>
<feature type="compositionally biased region" description="Polar residues" evidence="10">
    <location>
        <begin position="41"/>
        <end position="59"/>
    </location>
</feature>
<keyword evidence="9" id="KW-0539">Nucleus</keyword>
<evidence type="ECO:0000256" key="6">
    <source>
        <dbReference type="ARBA" id="ARBA00022843"/>
    </source>
</evidence>
<sequence length="427" mass="48047">LFSLLHFNRPLQPHFTFQTSNSQTFYHHSSMPPLSKRSRSEIQNPQPFTPIDDQQSKMSQYELSREERIRENRERMGKLGIFDISLSLKLKSTPPPRRTPHNPKSPISRNPSGPSRRSSRLQNVAPISYSEAPLKQEVGEKKTRVVITEGSKPEVYTEEHEKLLGNTEKTWELFVDGVGKDGKRIYDSVQGKTCHQCRQKTLGLRTRCCECNMVQGQFCGDCLYMRYGEHVLEALADPTWKCPACRGICNCSLCRNAKGWAPTGYLYRKVVQLGYKSVAHYLILTRRAEAVVEKNDETSNPVSDTDVQKNDEEVSSTVSAKRSLPFSDADNNENKLGPMQLETETDGDEVAAKRLLIFPDEQDKLGKVEASLDTVKLIAGQLEKVEGSSDQLEKVEGSSDTVKVLASTSKPSPDSIAGRLRSRRKKP</sequence>
<evidence type="ECO:0000256" key="10">
    <source>
        <dbReference type="SAM" id="MobiDB-lite"/>
    </source>
</evidence>
<keyword evidence="5" id="KW-0597">Phosphoprotein</keyword>
<evidence type="ECO:0000313" key="13">
    <source>
        <dbReference type="Proteomes" id="UP001058974"/>
    </source>
</evidence>
<dbReference type="Proteomes" id="UP001058974">
    <property type="component" value="Chromosome 2"/>
</dbReference>
<dbReference type="Pfam" id="PF10497">
    <property type="entry name" value="zf-4CXXC_R1"/>
    <property type="match status" value="1"/>
</dbReference>
<keyword evidence="13" id="KW-1185">Reference proteome</keyword>
<keyword evidence="3" id="KW-0963">Cytoplasm</keyword>
<feature type="region of interest" description="Disordered" evidence="10">
    <location>
        <begin position="386"/>
        <end position="427"/>
    </location>
</feature>
<gene>
    <name evidence="12" type="ORF">KIW84_024814</name>
</gene>
<feature type="domain" description="Zinc-finger" evidence="11">
    <location>
        <begin position="186"/>
        <end position="282"/>
    </location>
</feature>
<keyword evidence="6" id="KW-0832">Ubl conjugation</keyword>
<feature type="compositionally biased region" description="Low complexity" evidence="10">
    <location>
        <begin position="105"/>
        <end position="116"/>
    </location>
</feature>
<name>A0A9D4YIL5_PEA</name>
<accession>A0A9D4YIL5</accession>
<feature type="compositionally biased region" description="Basic and acidic residues" evidence="10">
    <location>
        <begin position="386"/>
        <end position="397"/>
    </location>
</feature>
<dbReference type="PANTHER" id="PTHR31169">
    <property type="entry name" value="OS05G0300700 PROTEIN"/>
    <property type="match status" value="1"/>
</dbReference>
<dbReference type="GO" id="GO:0005634">
    <property type="term" value="C:nucleus"/>
    <property type="evidence" value="ECO:0007669"/>
    <property type="project" value="UniProtKB-SubCell"/>
</dbReference>
<protein>
    <recommendedName>
        <fullName evidence="11">Zinc-finger domain-containing protein</fullName>
    </recommendedName>
</protein>
<feature type="region of interest" description="Disordered" evidence="10">
    <location>
        <begin position="293"/>
        <end position="341"/>
    </location>
</feature>
<evidence type="ECO:0000256" key="2">
    <source>
        <dbReference type="ARBA" id="ARBA00004496"/>
    </source>
</evidence>
<evidence type="ECO:0000256" key="4">
    <source>
        <dbReference type="ARBA" id="ARBA00022499"/>
    </source>
</evidence>
<keyword evidence="8" id="KW-0804">Transcription</keyword>
<reference evidence="12 13" key="1">
    <citation type="journal article" date="2022" name="Nat. Genet.">
        <title>Improved pea reference genome and pan-genome highlight genomic features and evolutionary characteristics.</title>
        <authorList>
            <person name="Yang T."/>
            <person name="Liu R."/>
            <person name="Luo Y."/>
            <person name="Hu S."/>
            <person name="Wang D."/>
            <person name="Wang C."/>
            <person name="Pandey M.K."/>
            <person name="Ge S."/>
            <person name="Xu Q."/>
            <person name="Li N."/>
            <person name="Li G."/>
            <person name="Huang Y."/>
            <person name="Saxena R.K."/>
            <person name="Ji Y."/>
            <person name="Li M."/>
            <person name="Yan X."/>
            <person name="He Y."/>
            <person name="Liu Y."/>
            <person name="Wang X."/>
            <person name="Xiang C."/>
            <person name="Varshney R.K."/>
            <person name="Ding H."/>
            <person name="Gao S."/>
            <person name="Zong X."/>
        </authorList>
    </citation>
    <scope>NUCLEOTIDE SEQUENCE [LARGE SCALE GENOMIC DNA]</scope>
    <source>
        <strain evidence="12 13">cv. Zhongwan 6</strain>
    </source>
</reference>
<dbReference type="InterPro" id="IPR018866">
    <property type="entry name" value="Znf-4CXXC_R1"/>
</dbReference>
<evidence type="ECO:0000256" key="8">
    <source>
        <dbReference type="ARBA" id="ARBA00023163"/>
    </source>
</evidence>
<feature type="compositionally biased region" description="Polar residues" evidence="10">
    <location>
        <begin position="398"/>
        <end position="412"/>
    </location>
</feature>
<evidence type="ECO:0000256" key="5">
    <source>
        <dbReference type="ARBA" id="ARBA00022553"/>
    </source>
</evidence>
<dbReference type="AlphaFoldDB" id="A0A9D4YIL5"/>
<feature type="region of interest" description="Disordered" evidence="10">
    <location>
        <begin position="24"/>
        <end position="59"/>
    </location>
</feature>
<feature type="non-terminal residue" evidence="12">
    <location>
        <position position="427"/>
    </location>
</feature>